<protein>
    <submittedName>
        <fullName evidence="2">Uncharacterized protein</fullName>
    </submittedName>
</protein>
<feature type="region of interest" description="Disordered" evidence="1">
    <location>
        <begin position="1"/>
        <end position="140"/>
    </location>
</feature>
<dbReference type="Pfam" id="PF02178">
    <property type="entry name" value="AT_hook"/>
    <property type="match status" value="2"/>
</dbReference>
<name>A0A642V3V0_9ASCO</name>
<proteinExistence type="predicted"/>
<dbReference type="AlphaFoldDB" id="A0A642V3V0"/>
<dbReference type="EMBL" id="SWFS01000223">
    <property type="protein sequence ID" value="KAA8913545.1"/>
    <property type="molecule type" value="Genomic_DNA"/>
</dbReference>
<gene>
    <name evidence="2" type="ORF">TRICI_003149</name>
</gene>
<evidence type="ECO:0000313" key="2">
    <source>
        <dbReference type="EMBL" id="KAA8913545.1"/>
    </source>
</evidence>
<feature type="compositionally biased region" description="Basic residues" evidence="1">
    <location>
        <begin position="1"/>
        <end position="11"/>
    </location>
</feature>
<feature type="compositionally biased region" description="Low complexity" evidence="1">
    <location>
        <begin position="96"/>
        <end position="105"/>
    </location>
</feature>
<evidence type="ECO:0000313" key="3">
    <source>
        <dbReference type="Proteomes" id="UP000761534"/>
    </source>
</evidence>
<reference evidence="2" key="1">
    <citation type="journal article" date="2019" name="G3 (Bethesda)">
        <title>Genome Assemblies of Two Rare Opportunistic Yeast Pathogens: Diutina rugosa (syn. Candida rugosa) and Trichomonascus ciferrii (syn. Candida ciferrii).</title>
        <authorList>
            <person name="Mixao V."/>
            <person name="Saus E."/>
            <person name="Hansen A.P."/>
            <person name="Lass-Florl C."/>
            <person name="Gabaldon T."/>
        </authorList>
    </citation>
    <scope>NUCLEOTIDE SEQUENCE</scope>
    <source>
        <strain evidence="2">CBS 4856</strain>
    </source>
</reference>
<feature type="compositionally biased region" description="Basic and acidic residues" evidence="1">
    <location>
        <begin position="66"/>
        <end position="88"/>
    </location>
</feature>
<comment type="caution">
    <text evidence="2">The sequence shown here is derived from an EMBL/GenBank/DDBJ whole genome shotgun (WGS) entry which is preliminary data.</text>
</comment>
<keyword evidence="3" id="KW-1185">Reference proteome</keyword>
<evidence type="ECO:0000256" key="1">
    <source>
        <dbReference type="SAM" id="MobiDB-lite"/>
    </source>
</evidence>
<dbReference type="GO" id="GO:0003677">
    <property type="term" value="F:DNA binding"/>
    <property type="evidence" value="ECO:0007669"/>
    <property type="project" value="InterPro"/>
</dbReference>
<organism evidence="2 3">
    <name type="scientific">Trichomonascus ciferrii</name>
    <dbReference type="NCBI Taxonomy" id="44093"/>
    <lineage>
        <taxon>Eukaryota</taxon>
        <taxon>Fungi</taxon>
        <taxon>Dikarya</taxon>
        <taxon>Ascomycota</taxon>
        <taxon>Saccharomycotina</taxon>
        <taxon>Dipodascomycetes</taxon>
        <taxon>Dipodascales</taxon>
        <taxon>Trichomonascaceae</taxon>
        <taxon>Trichomonascus</taxon>
        <taxon>Trichomonascus ciferrii complex</taxon>
    </lineage>
</organism>
<dbReference type="Proteomes" id="UP000761534">
    <property type="component" value="Unassembled WGS sequence"/>
</dbReference>
<dbReference type="VEuPathDB" id="FungiDB:TRICI_003149"/>
<accession>A0A642V3V0</accession>
<sequence>MWLIRRGRPRKNPSDRVEKPATGSSGEQKVDKAGLIADISNSTGGDAQTPNPDVKPKRGRGRPPKYKKEAPAEQEKEKKTPSTTEQDKAPSTQEDSTPSTKPKTATSDEDSNESGSPPPESLSVVVEKSNGDTTSDAKQE</sequence>
<feature type="compositionally biased region" description="Polar residues" evidence="1">
    <location>
        <begin position="39"/>
        <end position="51"/>
    </location>
</feature>
<dbReference type="InterPro" id="IPR017956">
    <property type="entry name" value="AT_hook_DNA-bd_motif"/>
</dbReference>